<feature type="compositionally biased region" description="Gly residues" evidence="1">
    <location>
        <begin position="15"/>
        <end position="25"/>
    </location>
</feature>
<evidence type="ECO:0000313" key="2">
    <source>
        <dbReference type="EMBL" id="EFJ03691.1"/>
    </source>
</evidence>
<reference evidence="2 3" key="1">
    <citation type="journal article" date="2010" name="Nat. Biotechnol.">
        <title>Genome sequence of the model mushroom Schizophyllum commune.</title>
        <authorList>
            <person name="Ohm R.A."/>
            <person name="de Jong J.F."/>
            <person name="Lugones L.G."/>
            <person name="Aerts A."/>
            <person name="Kothe E."/>
            <person name="Stajich J.E."/>
            <person name="de Vries R.P."/>
            <person name="Record E."/>
            <person name="Levasseur A."/>
            <person name="Baker S.E."/>
            <person name="Bartholomew K.A."/>
            <person name="Coutinho P.M."/>
            <person name="Erdmann S."/>
            <person name="Fowler T.J."/>
            <person name="Gathman A.C."/>
            <person name="Lombard V."/>
            <person name="Henrissat B."/>
            <person name="Knabe N."/>
            <person name="Kuees U."/>
            <person name="Lilly W.W."/>
            <person name="Lindquist E."/>
            <person name="Lucas S."/>
            <person name="Magnuson J.K."/>
            <person name="Piumi F."/>
            <person name="Raudaskoski M."/>
            <person name="Salamov A."/>
            <person name="Schmutz J."/>
            <person name="Schwarze F.W.M.R."/>
            <person name="vanKuyk P.A."/>
            <person name="Horton J.S."/>
            <person name="Grigoriev I.V."/>
            <person name="Woesten H.A.B."/>
        </authorList>
    </citation>
    <scope>NUCLEOTIDE SEQUENCE [LARGE SCALE GENOMIC DNA]</scope>
    <source>
        <strain evidence="3">H4-8 / FGSC 9210</strain>
    </source>
</reference>
<feature type="compositionally biased region" description="Acidic residues" evidence="1">
    <location>
        <begin position="479"/>
        <end position="490"/>
    </location>
</feature>
<feature type="region of interest" description="Disordered" evidence="1">
    <location>
        <begin position="463"/>
        <end position="490"/>
    </location>
</feature>
<keyword evidence="3" id="KW-1185">Reference proteome</keyword>
<dbReference type="VEuPathDB" id="FungiDB:SCHCODRAFT_02529878"/>
<dbReference type="KEGG" id="scm:SCHCO_02529878"/>
<organism evidence="3">
    <name type="scientific">Schizophyllum commune (strain H4-8 / FGSC 9210)</name>
    <name type="common">Split gill fungus</name>
    <dbReference type="NCBI Taxonomy" id="578458"/>
    <lineage>
        <taxon>Eukaryota</taxon>
        <taxon>Fungi</taxon>
        <taxon>Dikarya</taxon>
        <taxon>Basidiomycota</taxon>
        <taxon>Agaricomycotina</taxon>
        <taxon>Agaricomycetes</taxon>
        <taxon>Agaricomycetidae</taxon>
        <taxon>Agaricales</taxon>
        <taxon>Schizophyllaceae</taxon>
        <taxon>Schizophyllum</taxon>
    </lineage>
</organism>
<dbReference type="RefSeq" id="XP_003038593.1">
    <property type="nucleotide sequence ID" value="XM_003038547.1"/>
</dbReference>
<dbReference type="OMA" id="GSNNICY"/>
<protein>
    <submittedName>
        <fullName evidence="2">Uncharacterized protein</fullName>
    </submittedName>
</protein>
<name>D8PPR7_SCHCM</name>
<proteinExistence type="predicted"/>
<gene>
    <name evidence="2" type="ORF">SCHCODRAFT_103911</name>
</gene>
<dbReference type="GeneID" id="9584895"/>
<dbReference type="Proteomes" id="UP000007431">
    <property type="component" value="Unassembled WGS sequence"/>
</dbReference>
<sequence>MADYEMGSYGPSTSRGGGGSAGGARGQKRQRIEGPEQTGGQQQAVKVKVMRVKANTRTASKPVGPSSHHLTKDEVPDEFKTAKFALQIHIRVAACLPNQVSVPEVVKKVDADKVLASLKVPERSSVKDELLKHHNLTVDEDNTFYRRLYDSSQSCVDGDLAPVIRQVPSQVLSMIAGACLALGLPSWRPDFLGSAGSRYNQIHEDVAIETFEQVVRGKAYNYMGIRKDVILKDLENGARVLRALYRSFVYSRLGNLLKIELKEAGSIKKSIENNNRYRRRKSLAMVRAGLVADEGAHPRIVKFLERADLQSDDEYDNNTKKYYILPKEARSEKLRHFLRALDEGHVAKPRRTTGRSPKGATFRTREHPPAPLAQADIEVLPRKDIPIDYFDPGYFNNTLTLRERAEYTAQGVRVALPSIAHIQNKTWSQLRDTDWMKMPNRKFQKQYSAAVLQDYRIPTAQDRENLKNKFAADPWDTSSEGEDEEGEVSD</sequence>
<evidence type="ECO:0000256" key="1">
    <source>
        <dbReference type="SAM" id="MobiDB-lite"/>
    </source>
</evidence>
<dbReference type="EMBL" id="GL377302">
    <property type="protein sequence ID" value="EFJ03691.1"/>
    <property type="molecule type" value="Genomic_DNA"/>
</dbReference>
<dbReference type="HOGENOM" id="CLU_595871_0_0_1"/>
<dbReference type="InParanoid" id="D8PPR7"/>
<evidence type="ECO:0000313" key="3">
    <source>
        <dbReference type="Proteomes" id="UP000007431"/>
    </source>
</evidence>
<dbReference type="eggNOG" id="ENOG502SP2I">
    <property type="taxonomic scope" value="Eukaryota"/>
</dbReference>
<dbReference type="OrthoDB" id="3056461at2759"/>
<dbReference type="AlphaFoldDB" id="D8PPR7"/>
<feature type="non-terminal residue" evidence="2">
    <location>
        <position position="490"/>
    </location>
</feature>
<feature type="region of interest" description="Disordered" evidence="1">
    <location>
        <begin position="1"/>
        <end position="44"/>
    </location>
</feature>
<accession>D8PPR7</accession>